<proteinExistence type="predicted"/>
<evidence type="ECO:0000313" key="1">
    <source>
        <dbReference type="EMBL" id="KHG21762.1"/>
    </source>
</evidence>
<protein>
    <submittedName>
        <fullName evidence="1">Uncharacterized protein</fullName>
    </submittedName>
</protein>
<name>A0A0B0PA25_GOSAR</name>
<dbReference type="AlphaFoldDB" id="A0A0B0PA25"/>
<dbReference type="Proteomes" id="UP000032142">
    <property type="component" value="Unassembled WGS sequence"/>
</dbReference>
<organism evidence="1 2">
    <name type="scientific">Gossypium arboreum</name>
    <name type="common">Tree cotton</name>
    <name type="synonym">Gossypium nanking</name>
    <dbReference type="NCBI Taxonomy" id="29729"/>
    <lineage>
        <taxon>Eukaryota</taxon>
        <taxon>Viridiplantae</taxon>
        <taxon>Streptophyta</taxon>
        <taxon>Embryophyta</taxon>
        <taxon>Tracheophyta</taxon>
        <taxon>Spermatophyta</taxon>
        <taxon>Magnoliopsida</taxon>
        <taxon>eudicotyledons</taxon>
        <taxon>Gunneridae</taxon>
        <taxon>Pentapetalae</taxon>
        <taxon>rosids</taxon>
        <taxon>malvids</taxon>
        <taxon>Malvales</taxon>
        <taxon>Malvaceae</taxon>
        <taxon>Malvoideae</taxon>
        <taxon>Gossypium</taxon>
    </lineage>
</organism>
<keyword evidence="2" id="KW-1185">Reference proteome</keyword>
<sequence length="26" mass="2930">MLHVRVRLLQPVVKAVEQSRACSIPV</sequence>
<evidence type="ECO:0000313" key="2">
    <source>
        <dbReference type="Proteomes" id="UP000032142"/>
    </source>
</evidence>
<reference evidence="2" key="1">
    <citation type="submission" date="2014-09" db="EMBL/GenBank/DDBJ databases">
        <authorList>
            <person name="Mudge J."/>
            <person name="Ramaraj T."/>
            <person name="Lindquist I.E."/>
            <person name="Bharti A.K."/>
            <person name="Sundararajan A."/>
            <person name="Cameron C.T."/>
            <person name="Woodward J.E."/>
            <person name="May G.D."/>
            <person name="Brubaker C."/>
            <person name="Broadhvest J."/>
            <person name="Wilkins T.A."/>
        </authorList>
    </citation>
    <scope>NUCLEOTIDE SEQUENCE</scope>
    <source>
        <strain evidence="2">cv. AKA8401</strain>
    </source>
</reference>
<gene>
    <name evidence="1" type="ORF">F383_00439</name>
</gene>
<dbReference type="EMBL" id="KN419575">
    <property type="protein sequence ID" value="KHG21762.1"/>
    <property type="molecule type" value="Genomic_DNA"/>
</dbReference>
<accession>A0A0B0PA25</accession>